<dbReference type="EMBL" id="BAAADM010000054">
    <property type="protein sequence ID" value="GAA0442734.1"/>
    <property type="molecule type" value="Genomic_DNA"/>
</dbReference>
<proteinExistence type="predicted"/>
<keyword evidence="2" id="KW-1185">Reference proteome</keyword>
<accession>A0ABP3J5D7</accession>
<comment type="caution">
    <text evidence="1">The sequence shown here is derived from an EMBL/GenBank/DDBJ whole genome shotgun (WGS) entry which is preliminary data.</text>
</comment>
<protein>
    <submittedName>
        <fullName evidence="1">Uncharacterized protein</fullName>
    </submittedName>
</protein>
<reference evidence="2" key="1">
    <citation type="journal article" date="2019" name="Int. J. Syst. Evol. Microbiol.">
        <title>The Global Catalogue of Microorganisms (GCM) 10K type strain sequencing project: providing services to taxonomists for standard genome sequencing and annotation.</title>
        <authorList>
            <consortium name="The Broad Institute Genomics Platform"/>
            <consortium name="The Broad Institute Genome Sequencing Center for Infectious Disease"/>
            <person name="Wu L."/>
            <person name="Ma J."/>
        </authorList>
    </citation>
    <scope>NUCLEOTIDE SEQUENCE [LARGE SCALE GENOMIC DNA]</scope>
    <source>
        <strain evidence="2">JCM 12149</strain>
    </source>
</reference>
<evidence type="ECO:0000313" key="1">
    <source>
        <dbReference type="EMBL" id="GAA0442734.1"/>
    </source>
</evidence>
<organism evidence="1 2">
    <name type="scientific">Lentibacillus halophilus</name>
    <dbReference type="NCBI Taxonomy" id="295065"/>
    <lineage>
        <taxon>Bacteria</taxon>
        <taxon>Bacillati</taxon>
        <taxon>Bacillota</taxon>
        <taxon>Bacilli</taxon>
        <taxon>Bacillales</taxon>
        <taxon>Bacillaceae</taxon>
        <taxon>Lentibacillus</taxon>
    </lineage>
</organism>
<sequence>MYLDHAERDFHRLEEIPDVEPWNAKLEYGLIPVGFKPLSCEAMNGHPFIIRVVPRSDPVSNNHMERGFFNWCNTYWNRIIVMEVKHGTVYIRTNTSNVSQLF</sequence>
<dbReference type="Proteomes" id="UP001501459">
    <property type="component" value="Unassembled WGS sequence"/>
</dbReference>
<evidence type="ECO:0000313" key="2">
    <source>
        <dbReference type="Proteomes" id="UP001501459"/>
    </source>
</evidence>
<name>A0ABP3J5D7_9BACI</name>
<gene>
    <name evidence="1" type="ORF">GCM10008983_19800</name>
</gene>